<dbReference type="PANTHER" id="PTHR12147:SF26">
    <property type="entry name" value="PEPTIDASE M28 DOMAIN-CONTAINING PROTEIN"/>
    <property type="match status" value="1"/>
</dbReference>
<dbReference type="Gene3D" id="3.40.630.10">
    <property type="entry name" value="Zn peptidases"/>
    <property type="match status" value="1"/>
</dbReference>
<evidence type="ECO:0000313" key="2">
    <source>
        <dbReference type="EMBL" id="ANK02580.1"/>
    </source>
</evidence>
<keyword evidence="2" id="KW-0031">Aminopeptidase</keyword>
<dbReference type="GO" id="GO:0006508">
    <property type="term" value="P:proteolysis"/>
    <property type="evidence" value="ECO:0007669"/>
    <property type="project" value="InterPro"/>
</dbReference>
<proteinExistence type="predicted"/>
<dbReference type="EMBL" id="CP015085">
    <property type="protein sequence ID" value="ANK02580.1"/>
    <property type="molecule type" value="Genomic_DNA"/>
</dbReference>
<reference evidence="2 3" key="1">
    <citation type="submission" date="2016-03" db="EMBL/GenBank/DDBJ databases">
        <title>Genome Sequence and Comparative Pathogenic Determinants of Uropathogenic Escherichia coli O25b:H4, a Clinical Isolate from Saudi Arabia.</title>
        <authorList>
            <person name="Alyamani E.A.J."/>
            <person name="Khiyami M.A."/>
            <person name="Booq R.Y."/>
            <person name="Bahwerth F.S."/>
            <person name="Vaisvil B."/>
            <person name="Schmitt D.P."/>
            <person name="Kapatral V."/>
        </authorList>
    </citation>
    <scope>NUCLEOTIDE SEQUENCE [LARGE SCALE GENOMIC DNA]</scope>
    <source>
        <strain evidence="2 3">O25b:H4</strain>
    </source>
</reference>
<keyword evidence="2" id="KW-0378">Hydrolase</keyword>
<dbReference type="PANTHER" id="PTHR12147">
    <property type="entry name" value="METALLOPEPTIDASE M28 FAMILY MEMBER"/>
    <property type="match status" value="1"/>
</dbReference>
<dbReference type="Proteomes" id="UP000183316">
    <property type="component" value="Chromosome"/>
</dbReference>
<organism evidence="2 3">
    <name type="scientific">Escherichia coli O25b:H4</name>
    <dbReference type="NCBI Taxonomy" id="941280"/>
    <lineage>
        <taxon>Bacteria</taxon>
        <taxon>Pseudomonadati</taxon>
        <taxon>Pseudomonadota</taxon>
        <taxon>Gammaproteobacteria</taxon>
        <taxon>Enterobacterales</taxon>
        <taxon>Enterobacteriaceae</taxon>
        <taxon>Escherichia</taxon>
    </lineage>
</organism>
<accession>A0A192C9J7</accession>
<name>A0A192C9J7_ECO25</name>
<dbReference type="InterPro" id="IPR045175">
    <property type="entry name" value="M28_fam"/>
</dbReference>
<dbReference type="Pfam" id="PF04389">
    <property type="entry name" value="Peptidase_M28"/>
    <property type="match status" value="1"/>
</dbReference>
<dbReference type="EC" id="3.4.11.10" evidence="2"/>
<dbReference type="InterPro" id="IPR007484">
    <property type="entry name" value="Peptidase_M28"/>
</dbReference>
<dbReference type="AlphaFoldDB" id="A0A192C9J7"/>
<sequence>MHMKKINFAFIILFLFSLPLIIFYQPWVNALPPTPRHASPEQLEKTVRYLTQTVHPRSADNIDNLNRSAEYIKEVFISSGARVTAQDIPITGGPYKNIVANYGPADGPLIIIGAHYDSVSSYENDQLTYTPGADDNASGVAGLLELARLLQQQAPKTGVQLVAYASEEPPFFRSDEMGSAVHAASLERPVKLMIALEMIGYYDSTPGSQDYPSPAMSWLYPDRGDFIAVVGRMQDINAVRQVKAALLSSRDLSVYSMNAPGFIPGIDFSDHLNYWQYDIPAVMITDTAFYRNKQYHFPGDIADRLNYQKMAQVVDGVTTLLYNSK</sequence>
<evidence type="ECO:0000259" key="1">
    <source>
        <dbReference type="Pfam" id="PF04389"/>
    </source>
</evidence>
<feature type="domain" description="Peptidase M28" evidence="1">
    <location>
        <begin position="97"/>
        <end position="318"/>
    </location>
</feature>
<evidence type="ECO:0000313" key="3">
    <source>
        <dbReference type="Proteomes" id="UP000183316"/>
    </source>
</evidence>
<dbReference type="CDD" id="cd05640">
    <property type="entry name" value="M28_like"/>
    <property type="match status" value="1"/>
</dbReference>
<gene>
    <name evidence="2" type="ORF">WLH_01319</name>
</gene>
<keyword evidence="2" id="KW-0645">Protease</keyword>
<dbReference type="PATRIC" id="fig|941280.3.peg.1306"/>
<dbReference type="SUPFAM" id="SSF53187">
    <property type="entry name" value="Zn-dependent exopeptidases"/>
    <property type="match status" value="1"/>
</dbReference>
<protein>
    <submittedName>
        <fullName evidence="2">YfbL</fullName>
        <ecNumber evidence="2">3.4.11.10</ecNumber>
    </submittedName>
</protein>
<dbReference type="GO" id="GO:0008235">
    <property type="term" value="F:metalloexopeptidase activity"/>
    <property type="evidence" value="ECO:0007669"/>
    <property type="project" value="InterPro"/>
</dbReference>
<dbReference type="GO" id="GO:0004177">
    <property type="term" value="F:aminopeptidase activity"/>
    <property type="evidence" value="ECO:0007669"/>
    <property type="project" value="UniProtKB-KW"/>
</dbReference>